<gene>
    <name evidence="1" type="ORF">PACLA_8A029495</name>
</gene>
<dbReference type="EMBL" id="CACRXK020012744">
    <property type="protein sequence ID" value="CAB4023903.1"/>
    <property type="molecule type" value="Genomic_DNA"/>
</dbReference>
<comment type="caution">
    <text evidence="1">The sequence shown here is derived from an EMBL/GenBank/DDBJ whole genome shotgun (WGS) entry which is preliminary data.</text>
</comment>
<feature type="non-terminal residue" evidence="1">
    <location>
        <position position="76"/>
    </location>
</feature>
<accession>A0A6S7K6K9</accession>
<proteinExistence type="predicted"/>
<evidence type="ECO:0000313" key="1">
    <source>
        <dbReference type="EMBL" id="CAB4023903.1"/>
    </source>
</evidence>
<protein>
    <submittedName>
        <fullName evidence="1">Uncharacterized protein</fullName>
    </submittedName>
</protein>
<dbReference type="AlphaFoldDB" id="A0A6S7K6K9"/>
<evidence type="ECO:0000313" key="2">
    <source>
        <dbReference type="Proteomes" id="UP001152795"/>
    </source>
</evidence>
<dbReference type="Proteomes" id="UP001152795">
    <property type="component" value="Unassembled WGS sequence"/>
</dbReference>
<keyword evidence="2" id="KW-1185">Reference proteome</keyword>
<feature type="non-terminal residue" evidence="1">
    <location>
        <position position="1"/>
    </location>
</feature>
<organism evidence="1 2">
    <name type="scientific">Paramuricea clavata</name>
    <name type="common">Red gorgonian</name>
    <name type="synonym">Violescent sea-whip</name>
    <dbReference type="NCBI Taxonomy" id="317549"/>
    <lineage>
        <taxon>Eukaryota</taxon>
        <taxon>Metazoa</taxon>
        <taxon>Cnidaria</taxon>
        <taxon>Anthozoa</taxon>
        <taxon>Octocorallia</taxon>
        <taxon>Malacalcyonacea</taxon>
        <taxon>Plexauridae</taxon>
        <taxon>Paramuricea</taxon>
    </lineage>
</organism>
<name>A0A6S7K6K9_PARCT</name>
<dbReference type="OrthoDB" id="5982489at2759"/>
<sequence length="76" mass="8582">VILLGAICTLGYFLDHASFSLKLEGGTINSFDHFEKKRLDFGMYVIVIVWLLVTGFVALFISGLHQKVKCLHWPLT</sequence>
<reference evidence="1" key="1">
    <citation type="submission" date="2020-04" db="EMBL/GenBank/DDBJ databases">
        <authorList>
            <person name="Alioto T."/>
            <person name="Alioto T."/>
            <person name="Gomez Garrido J."/>
        </authorList>
    </citation>
    <scope>NUCLEOTIDE SEQUENCE</scope>
    <source>
        <strain evidence="1">A484AB</strain>
    </source>
</reference>